<evidence type="ECO:0000259" key="3">
    <source>
        <dbReference type="Pfam" id="PF00534"/>
    </source>
</evidence>
<protein>
    <recommendedName>
        <fullName evidence="3">Glycosyl transferase family 1 domain-containing protein</fullName>
    </recommendedName>
</protein>
<dbReference type="AlphaFoldDB" id="A0A483CR21"/>
<proteinExistence type="predicted"/>
<dbReference type="EMBL" id="PGCL01000004">
    <property type="protein sequence ID" value="TAJ43690.1"/>
    <property type="molecule type" value="Genomic_DNA"/>
</dbReference>
<dbReference type="PANTHER" id="PTHR12526:SF629">
    <property type="entry name" value="TEICHURONIC ACID BIOSYNTHESIS GLYCOSYLTRANSFERASE TUAH-RELATED"/>
    <property type="match status" value="1"/>
</dbReference>
<keyword evidence="2" id="KW-0808">Transferase</keyword>
<organism evidence="4 5">
    <name type="scientific">Methanofollis fontis</name>
    <dbReference type="NCBI Taxonomy" id="2052832"/>
    <lineage>
        <taxon>Archaea</taxon>
        <taxon>Methanobacteriati</taxon>
        <taxon>Methanobacteriota</taxon>
        <taxon>Stenosarchaea group</taxon>
        <taxon>Methanomicrobia</taxon>
        <taxon>Methanomicrobiales</taxon>
        <taxon>Methanomicrobiaceae</taxon>
        <taxon>Methanofollis</taxon>
    </lineage>
</organism>
<evidence type="ECO:0000256" key="2">
    <source>
        <dbReference type="ARBA" id="ARBA00022679"/>
    </source>
</evidence>
<sequence>MENKKVIIIRGSSLDRETRATKIIKSLTDNNYDVHLLWWDRGSKVQRSERGEAGTRFSETSFNFKAHWGPKSFISLPFWWAFIFFNLLKMEWDIAHVIQVTSLPPAIVASKIKRKPVVYDMLDNYEDSVFLPRIIRNFCVAVDKLFMRLVDAVVLADEEQIREVNGIPNNNVEVIYDSPETNKEIGTKNTQNSVFTLFFAGALQKGKYLNLDKMFDALENLSNVKVVIAGHGDLVPYIQSVEKRIPEKLEYIGEITHAEVLQRSIGADLLFMLRDPVLPVNKYICGSKVLESMMCGTAIIVNDGSSTAKIVRKSNCGFVVNANCINEIIETVNMLKNNPQLCIQSGLNGRKAYDEHYSWDIMGNRLLNLYNRVLTRDHDLFI</sequence>
<evidence type="ECO:0000313" key="4">
    <source>
        <dbReference type="EMBL" id="TAJ43690.1"/>
    </source>
</evidence>
<dbReference type="InterPro" id="IPR001296">
    <property type="entry name" value="Glyco_trans_1"/>
</dbReference>
<gene>
    <name evidence="4" type="ORF">CUJ86_10165</name>
</gene>
<evidence type="ECO:0000313" key="5">
    <source>
        <dbReference type="Proteomes" id="UP000292580"/>
    </source>
</evidence>
<dbReference type="Pfam" id="PF00534">
    <property type="entry name" value="Glycos_transf_1"/>
    <property type="match status" value="1"/>
</dbReference>
<name>A0A483CR21_9EURY</name>
<accession>A0A483CR21</accession>
<evidence type="ECO:0000256" key="1">
    <source>
        <dbReference type="ARBA" id="ARBA00022676"/>
    </source>
</evidence>
<keyword evidence="5" id="KW-1185">Reference proteome</keyword>
<dbReference type="OrthoDB" id="132546at2157"/>
<dbReference type="RefSeq" id="WP_130647465.1">
    <property type="nucleotide sequence ID" value="NZ_PGCL01000004.1"/>
</dbReference>
<dbReference type="Proteomes" id="UP000292580">
    <property type="component" value="Unassembled WGS sequence"/>
</dbReference>
<dbReference type="Gene3D" id="3.40.50.2000">
    <property type="entry name" value="Glycogen Phosphorylase B"/>
    <property type="match status" value="2"/>
</dbReference>
<feature type="domain" description="Glycosyl transferase family 1" evidence="3">
    <location>
        <begin position="193"/>
        <end position="351"/>
    </location>
</feature>
<reference evidence="4 5" key="1">
    <citation type="submission" date="2017-11" db="EMBL/GenBank/DDBJ databases">
        <title>Isolation and Characterization of Methanofollis Species from Methane Seep Offshore SW Taiwan.</title>
        <authorList>
            <person name="Teng N.-H."/>
            <person name="Lai M.-C."/>
            <person name="Chen S.-C."/>
        </authorList>
    </citation>
    <scope>NUCLEOTIDE SEQUENCE [LARGE SCALE GENOMIC DNA]</scope>
    <source>
        <strain evidence="4 5">FWC-SCC2</strain>
    </source>
</reference>
<keyword evidence="1" id="KW-0328">Glycosyltransferase</keyword>
<dbReference type="SUPFAM" id="SSF53756">
    <property type="entry name" value="UDP-Glycosyltransferase/glycogen phosphorylase"/>
    <property type="match status" value="1"/>
</dbReference>
<dbReference type="PANTHER" id="PTHR12526">
    <property type="entry name" value="GLYCOSYLTRANSFERASE"/>
    <property type="match status" value="1"/>
</dbReference>
<dbReference type="GO" id="GO:0016757">
    <property type="term" value="F:glycosyltransferase activity"/>
    <property type="evidence" value="ECO:0007669"/>
    <property type="project" value="UniProtKB-KW"/>
</dbReference>
<comment type="caution">
    <text evidence="4">The sequence shown here is derived from an EMBL/GenBank/DDBJ whole genome shotgun (WGS) entry which is preliminary data.</text>
</comment>